<evidence type="ECO:0000256" key="4">
    <source>
        <dbReference type="ARBA" id="ARBA00023163"/>
    </source>
</evidence>
<dbReference type="Proteomes" id="UP000313066">
    <property type="component" value="Unassembled WGS sequence"/>
</dbReference>
<comment type="caution">
    <text evidence="8">The sequence shown here is derived from an EMBL/GenBank/DDBJ whole genome shotgun (WGS) entry which is preliminary data.</text>
</comment>
<dbReference type="Pfam" id="PF03704">
    <property type="entry name" value="BTAD"/>
    <property type="match status" value="1"/>
</dbReference>
<keyword evidence="3 5" id="KW-0238">DNA-binding</keyword>
<feature type="DNA-binding region" description="OmpR/PhoB-type" evidence="5">
    <location>
        <begin position="1"/>
        <end position="95"/>
    </location>
</feature>
<dbReference type="GO" id="GO:0043531">
    <property type="term" value="F:ADP binding"/>
    <property type="evidence" value="ECO:0007669"/>
    <property type="project" value="InterPro"/>
</dbReference>
<keyword evidence="2" id="KW-0805">Transcription regulation</keyword>
<dbReference type="GO" id="GO:0006355">
    <property type="term" value="P:regulation of DNA-templated transcription"/>
    <property type="evidence" value="ECO:0007669"/>
    <property type="project" value="InterPro"/>
</dbReference>
<dbReference type="InterPro" id="IPR041664">
    <property type="entry name" value="AAA_16"/>
</dbReference>
<protein>
    <submittedName>
        <fullName evidence="8">Tetratricopeptide repeat protein</fullName>
    </submittedName>
</protein>
<keyword evidence="4" id="KW-0804">Transcription</keyword>
<dbReference type="RefSeq" id="WP_139574676.1">
    <property type="nucleotide sequence ID" value="NZ_VDMA02000006.1"/>
</dbReference>
<evidence type="ECO:0000313" key="8">
    <source>
        <dbReference type="EMBL" id="KAB8184910.1"/>
    </source>
</evidence>
<evidence type="ECO:0000313" key="9">
    <source>
        <dbReference type="Proteomes" id="UP000313066"/>
    </source>
</evidence>
<dbReference type="SUPFAM" id="SSF52540">
    <property type="entry name" value="P-loop containing nucleoside triphosphate hydrolases"/>
    <property type="match status" value="1"/>
</dbReference>
<evidence type="ECO:0000256" key="5">
    <source>
        <dbReference type="PROSITE-ProRule" id="PRU01091"/>
    </source>
</evidence>
<dbReference type="InterPro" id="IPR026000">
    <property type="entry name" value="Apc5_dom"/>
</dbReference>
<comment type="similarity">
    <text evidence="1">Belongs to the AfsR/DnrI/RedD regulatory family.</text>
</comment>
<dbReference type="InterPro" id="IPR001867">
    <property type="entry name" value="OmpR/PhoB-type_DNA-bd"/>
</dbReference>
<proteinExistence type="inferred from homology"/>
<dbReference type="CDD" id="cd15831">
    <property type="entry name" value="BTAD"/>
    <property type="match status" value="1"/>
</dbReference>
<evidence type="ECO:0000256" key="6">
    <source>
        <dbReference type="SAM" id="MobiDB-lite"/>
    </source>
</evidence>
<name>A0A5N6BX86_9ACTN</name>
<dbReference type="PROSITE" id="PS51755">
    <property type="entry name" value="OMPR_PHOB"/>
    <property type="match status" value="1"/>
</dbReference>
<keyword evidence="9" id="KW-1185">Reference proteome</keyword>
<dbReference type="SUPFAM" id="SSF46894">
    <property type="entry name" value="C-terminal effector domain of the bipartite response regulators"/>
    <property type="match status" value="1"/>
</dbReference>
<dbReference type="CDD" id="cd00383">
    <property type="entry name" value="trans_reg_C"/>
    <property type="match status" value="1"/>
</dbReference>
<evidence type="ECO:0000256" key="3">
    <source>
        <dbReference type="ARBA" id="ARBA00023125"/>
    </source>
</evidence>
<dbReference type="PANTHER" id="PTHR35807">
    <property type="entry name" value="TRANSCRIPTIONAL REGULATOR REDD-RELATED"/>
    <property type="match status" value="1"/>
</dbReference>
<dbReference type="AlphaFoldDB" id="A0A5N6BX86"/>
<dbReference type="SUPFAM" id="SSF48452">
    <property type="entry name" value="TPR-like"/>
    <property type="match status" value="3"/>
</dbReference>
<dbReference type="SMART" id="SM00862">
    <property type="entry name" value="Trans_reg_C"/>
    <property type="match status" value="1"/>
</dbReference>
<dbReference type="GO" id="GO:0003677">
    <property type="term" value="F:DNA binding"/>
    <property type="evidence" value="ECO:0007669"/>
    <property type="project" value="UniProtKB-UniRule"/>
</dbReference>
<dbReference type="InterPro" id="IPR036388">
    <property type="entry name" value="WH-like_DNA-bd_sf"/>
</dbReference>
<dbReference type="PANTHER" id="PTHR35807:SF1">
    <property type="entry name" value="TRANSCRIPTIONAL REGULATOR REDD"/>
    <property type="match status" value="1"/>
</dbReference>
<reference evidence="8 9" key="1">
    <citation type="submission" date="2019-10" db="EMBL/GenBank/DDBJ databases">
        <title>Nonomuraea sp. nov., isolated from Phyllanthus amarus.</title>
        <authorList>
            <person name="Klykleung N."/>
            <person name="Tanasupawat S."/>
        </authorList>
    </citation>
    <scope>NUCLEOTIDE SEQUENCE [LARGE SCALE GENOMIC DNA]</scope>
    <source>
        <strain evidence="8 9">CR1-09</strain>
    </source>
</reference>
<dbReference type="Pfam" id="PF12862">
    <property type="entry name" value="ANAPC5"/>
    <property type="match status" value="1"/>
</dbReference>
<feature type="region of interest" description="Disordered" evidence="6">
    <location>
        <begin position="256"/>
        <end position="287"/>
    </location>
</feature>
<dbReference type="Gene3D" id="1.10.10.10">
    <property type="entry name" value="Winged helix-like DNA-binding domain superfamily/Winged helix DNA-binding domain"/>
    <property type="match status" value="1"/>
</dbReference>
<dbReference type="EMBL" id="VDMA02000006">
    <property type="protein sequence ID" value="KAB8184910.1"/>
    <property type="molecule type" value="Genomic_DNA"/>
</dbReference>
<dbReference type="InterPro" id="IPR019734">
    <property type="entry name" value="TPR_rpt"/>
</dbReference>
<dbReference type="InterPro" id="IPR003593">
    <property type="entry name" value="AAA+_ATPase"/>
</dbReference>
<dbReference type="Pfam" id="PF00486">
    <property type="entry name" value="Trans_reg_C"/>
    <property type="match status" value="1"/>
</dbReference>
<dbReference type="PRINTS" id="PR00364">
    <property type="entry name" value="DISEASERSIST"/>
</dbReference>
<dbReference type="Pfam" id="PF13191">
    <property type="entry name" value="AAA_16"/>
    <property type="match status" value="1"/>
</dbReference>
<dbReference type="Pfam" id="PF13424">
    <property type="entry name" value="TPR_12"/>
    <property type="match status" value="1"/>
</dbReference>
<evidence type="ECO:0000259" key="7">
    <source>
        <dbReference type="PROSITE" id="PS51755"/>
    </source>
</evidence>
<dbReference type="InterPro" id="IPR011990">
    <property type="entry name" value="TPR-like_helical_dom_sf"/>
</dbReference>
<dbReference type="SMART" id="SM00382">
    <property type="entry name" value="AAA"/>
    <property type="match status" value="1"/>
</dbReference>
<dbReference type="InterPro" id="IPR016032">
    <property type="entry name" value="Sig_transdc_resp-reg_C-effctor"/>
</dbReference>
<gene>
    <name evidence="8" type="ORF">FH610_013435</name>
</gene>
<sequence length="981" mass="107438">MDYRLLGSVRVRDADGREIPLVRPKHRQVLVALLVSANRAVTADQLVRHLWDGAAPRSARGNLKTYISALRRLLSPADPGAAPIETVGDGYRLDVRPGELDLLTFRDLARQGRRTLQAGDVRRGEATLRRALLLWRDDPFHDVPRTLALEEIAVGLREERLGVFEDWVDARLELGLHTEAIGPLRQCVRDNPLRERPWGQLMLALARDGRRAEALAAFHELRTRLVGDLGVEPGHPVQRLHQRILAGDAELLLGAPSPHAAGDVPKASDGEASARPPTVPRQLPSDAPHFVGRERELSRLETWLNPPDGSPPTPVVAICGPPGAGKSALALHVAHRAAARFPDGQVYVNLRGAMPGVRRLDAGELIGRLLRTFGTPGSEVPADVDEAASALRTILHDRRVLFLLDDASSIAQVGPLLPMTAGSTVLLTSRQNLAQAAPAAHVDLGPMTRGEAVAMLTRRFQAGGIGFSQRAVERLADLCDGFPLALHVAGARLASRSGWSADMLIERLEDESNRLDELRTGDAGVRSSIAVSYTALADSGQALDREAAQAFRLIGLLRVPDLSLEVVAALLDVPPRAAEQVVERLFDARLVESPTPGRYTMHDLIRLYAQERALDTEPPDRRKAALRRVLGFFLATTSAAVRVIDPHRLHAGVPEVPQTPKPLHDREEATRWLERERPNLMTIVGQAWDADAATARLAVGLALSLQWHLAAQGYRHEMLWLGTRSLQTARRLADRGSEAQALAMVAMAHRLLNHDAEELKCLNELLDLCRELADPLGELRALGNLASACLLLERPEEALRYAERQLTISRRVGSSVGERYALMMMGDARLVLGSPAEAVATLRQALRRAREAGDAMHEAMTLRRLGEAYLAAGDAVAARAHLRDSLSSFDACAQGPQERSQALVALARSSRMLGDLGEAARHVAESLRIARESGDRHDERRALAEQAEIHGHCRPFRGRPNFLVRKGVDFPEGRQSEWEER</sequence>
<dbReference type="InterPro" id="IPR005158">
    <property type="entry name" value="BTAD"/>
</dbReference>
<dbReference type="SMART" id="SM01043">
    <property type="entry name" value="BTAD"/>
    <property type="match status" value="1"/>
</dbReference>
<dbReference type="InterPro" id="IPR027417">
    <property type="entry name" value="P-loop_NTPase"/>
</dbReference>
<accession>A0A5N6BX86</accession>
<evidence type="ECO:0000256" key="1">
    <source>
        <dbReference type="ARBA" id="ARBA00005820"/>
    </source>
</evidence>
<dbReference type="InterPro" id="IPR051677">
    <property type="entry name" value="AfsR-DnrI-RedD_regulator"/>
</dbReference>
<organism evidence="8 9">
    <name type="scientific">Microbispora catharanthi</name>
    <dbReference type="NCBI Taxonomy" id="1712871"/>
    <lineage>
        <taxon>Bacteria</taxon>
        <taxon>Bacillati</taxon>
        <taxon>Actinomycetota</taxon>
        <taxon>Actinomycetes</taxon>
        <taxon>Streptosporangiales</taxon>
        <taxon>Streptosporangiaceae</taxon>
        <taxon>Microbispora</taxon>
    </lineage>
</organism>
<dbReference type="Gene3D" id="3.40.50.300">
    <property type="entry name" value="P-loop containing nucleotide triphosphate hydrolases"/>
    <property type="match status" value="1"/>
</dbReference>
<dbReference type="Gene3D" id="1.25.40.10">
    <property type="entry name" value="Tetratricopeptide repeat domain"/>
    <property type="match status" value="2"/>
</dbReference>
<feature type="domain" description="OmpR/PhoB-type" evidence="7">
    <location>
        <begin position="1"/>
        <end position="95"/>
    </location>
</feature>
<evidence type="ECO:0000256" key="2">
    <source>
        <dbReference type="ARBA" id="ARBA00023015"/>
    </source>
</evidence>
<dbReference type="GO" id="GO:0000160">
    <property type="term" value="P:phosphorelay signal transduction system"/>
    <property type="evidence" value="ECO:0007669"/>
    <property type="project" value="InterPro"/>
</dbReference>
<dbReference type="SMART" id="SM00028">
    <property type="entry name" value="TPR"/>
    <property type="match status" value="5"/>
</dbReference>